<dbReference type="EMBL" id="CAQJ01000101">
    <property type="protein sequence ID" value="CCQ91971.1"/>
    <property type="molecule type" value="Genomic_DNA"/>
</dbReference>
<keyword evidence="3 7" id="KW-0479">Metal-binding</keyword>
<evidence type="ECO:0000256" key="2">
    <source>
        <dbReference type="ARBA" id="ARBA00022722"/>
    </source>
</evidence>
<dbReference type="PANTHER" id="PTHR46986">
    <property type="entry name" value="ENDORIBONUCLEASE YBEY, CHLOROPLASTIC"/>
    <property type="match status" value="1"/>
</dbReference>
<dbReference type="NCBIfam" id="TIGR00043">
    <property type="entry name" value="rRNA maturation RNase YbeY"/>
    <property type="match status" value="1"/>
</dbReference>
<dbReference type="InterPro" id="IPR002036">
    <property type="entry name" value="YbeY"/>
</dbReference>
<dbReference type="GO" id="GO:0006508">
    <property type="term" value="P:proteolysis"/>
    <property type="evidence" value="ECO:0007669"/>
    <property type="project" value="UniProtKB-KW"/>
</dbReference>
<reference evidence="8 9" key="1">
    <citation type="journal article" date="2013" name="Front. Microbiol.">
        <title>The genome of Nitrospina gracilis illuminates the metabolism and evolution of the major marine nitrite oxidizer.</title>
        <authorList>
            <person name="Luecker S."/>
            <person name="Nowka B."/>
            <person name="Rattei T."/>
            <person name="Spieck E."/>
            <person name="and Daims H."/>
        </authorList>
    </citation>
    <scope>NUCLEOTIDE SEQUENCE [LARGE SCALE GENOMIC DNA]</scope>
    <source>
        <strain evidence="8 9">3/211</strain>
    </source>
</reference>
<proteinExistence type="inferred from homology"/>
<dbReference type="InParanoid" id="M1Z392"/>
<comment type="function">
    <text evidence="7">Single strand-specific metallo-endoribonuclease involved in late-stage 70S ribosome quality control and in maturation of the 3' terminus of the 16S rRNA.</text>
</comment>
<dbReference type="Pfam" id="PF02130">
    <property type="entry name" value="YbeY"/>
    <property type="match status" value="1"/>
</dbReference>
<dbReference type="STRING" id="1266370.NITGR_910020"/>
<accession>M1Z392</accession>
<dbReference type="HAMAP" id="MF_00009">
    <property type="entry name" value="Endoribonucl_YbeY"/>
    <property type="match status" value="1"/>
</dbReference>
<gene>
    <name evidence="7" type="primary">ybeY</name>
    <name evidence="8" type="ORF">NITGR_910020</name>
</gene>
<dbReference type="InterPro" id="IPR020549">
    <property type="entry name" value="YbeY_CS"/>
</dbReference>
<evidence type="ECO:0000313" key="9">
    <source>
        <dbReference type="Proteomes" id="UP000011704"/>
    </source>
</evidence>
<feature type="binding site" evidence="7">
    <location>
        <position position="116"/>
    </location>
    <ligand>
        <name>Zn(2+)</name>
        <dbReference type="ChEBI" id="CHEBI:29105"/>
        <note>catalytic</note>
    </ligand>
</feature>
<keyword evidence="8" id="KW-0482">Metalloprotease</keyword>
<dbReference type="GO" id="GO:0004222">
    <property type="term" value="F:metalloendopeptidase activity"/>
    <property type="evidence" value="ECO:0007669"/>
    <property type="project" value="InterPro"/>
</dbReference>
<comment type="similarity">
    <text evidence="1 7">Belongs to the endoribonuclease YbeY family.</text>
</comment>
<protein>
    <recommendedName>
        <fullName evidence="7">Endoribonuclease YbeY</fullName>
        <ecNumber evidence="7">3.1.-.-</ecNumber>
    </recommendedName>
</protein>
<feature type="binding site" evidence="7">
    <location>
        <position position="122"/>
    </location>
    <ligand>
        <name>Zn(2+)</name>
        <dbReference type="ChEBI" id="CHEBI:29105"/>
        <note>catalytic</note>
    </ligand>
</feature>
<name>M1Z392_NITG3</name>
<keyword evidence="7" id="KW-0963">Cytoplasm</keyword>
<evidence type="ECO:0000256" key="5">
    <source>
        <dbReference type="ARBA" id="ARBA00022801"/>
    </source>
</evidence>
<dbReference type="GO" id="GO:0005737">
    <property type="term" value="C:cytoplasm"/>
    <property type="evidence" value="ECO:0007669"/>
    <property type="project" value="UniProtKB-SubCell"/>
</dbReference>
<evidence type="ECO:0000256" key="3">
    <source>
        <dbReference type="ARBA" id="ARBA00022723"/>
    </source>
</evidence>
<keyword evidence="4 7" id="KW-0255">Endonuclease</keyword>
<comment type="subcellular location">
    <subcellularLocation>
        <location evidence="7">Cytoplasm</location>
    </subcellularLocation>
</comment>
<keyword evidence="7" id="KW-0698">rRNA processing</keyword>
<dbReference type="OrthoDB" id="9807740at2"/>
<dbReference type="PROSITE" id="PS01306">
    <property type="entry name" value="UPF0054"/>
    <property type="match status" value="1"/>
</dbReference>
<evidence type="ECO:0000256" key="4">
    <source>
        <dbReference type="ARBA" id="ARBA00022759"/>
    </source>
</evidence>
<dbReference type="InterPro" id="IPR023091">
    <property type="entry name" value="MetalPrtase_cat_dom_sf_prd"/>
</dbReference>
<dbReference type="SUPFAM" id="SSF55486">
    <property type="entry name" value="Metalloproteases ('zincins'), catalytic domain"/>
    <property type="match status" value="1"/>
</dbReference>
<dbReference type="EC" id="3.1.-.-" evidence="7"/>
<keyword evidence="9" id="KW-1185">Reference proteome</keyword>
<dbReference type="GO" id="GO:0006364">
    <property type="term" value="P:rRNA processing"/>
    <property type="evidence" value="ECO:0007669"/>
    <property type="project" value="UniProtKB-UniRule"/>
</dbReference>
<dbReference type="GO" id="GO:0004521">
    <property type="term" value="F:RNA endonuclease activity"/>
    <property type="evidence" value="ECO:0007669"/>
    <property type="project" value="UniProtKB-UniRule"/>
</dbReference>
<organism evidence="8 9">
    <name type="scientific">Nitrospina gracilis (strain 3/211)</name>
    <dbReference type="NCBI Taxonomy" id="1266370"/>
    <lineage>
        <taxon>Bacteria</taxon>
        <taxon>Pseudomonadati</taxon>
        <taxon>Nitrospinota/Tectimicrobiota group</taxon>
        <taxon>Nitrospinota</taxon>
        <taxon>Nitrospinia</taxon>
        <taxon>Nitrospinales</taxon>
        <taxon>Nitrospinaceae</taxon>
        <taxon>Nitrospina</taxon>
    </lineage>
</organism>
<evidence type="ECO:0000256" key="7">
    <source>
        <dbReference type="HAMAP-Rule" id="MF_00009"/>
    </source>
</evidence>
<dbReference type="HOGENOM" id="CLU_106710_3_3_0"/>
<dbReference type="Proteomes" id="UP000011704">
    <property type="component" value="Unassembled WGS sequence"/>
</dbReference>
<dbReference type="Gene3D" id="3.40.390.30">
    <property type="entry name" value="Metalloproteases ('zincins'), catalytic domain"/>
    <property type="match status" value="1"/>
</dbReference>
<dbReference type="RefSeq" id="WP_005011378.1">
    <property type="nucleotide sequence ID" value="NZ_HG422173.1"/>
</dbReference>
<keyword evidence="7" id="KW-0690">Ribosome biogenesis</keyword>
<comment type="caution">
    <text evidence="8">The sequence shown here is derived from an EMBL/GenBank/DDBJ whole genome shotgun (WGS) entry which is preliminary data.</text>
</comment>
<evidence type="ECO:0000256" key="1">
    <source>
        <dbReference type="ARBA" id="ARBA00010875"/>
    </source>
</evidence>
<keyword evidence="5 7" id="KW-0378">Hydrolase</keyword>
<dbReference type="PANTHER" id="PTHR46986:SF1">
    <property type="entry name" value="ENDORIBONUCLEASE YBEY, CHLOROPLASTIC"/>
    <property type="match status" value="1"/>
</dbReference>
<dbReference type="FunCoup" id="M1Z392">
    <property type="interactions" value="216"/>
</dbReference>
<sequence length="155" mass="17734">MPVLVKNDQSVHKIDIRWIKKEARRVLSALDLENEELSILLTDDARIHELNLQYRDKDQATDVLSFPQDEDAVNETGDRLLGDVVLSVETADRQAHDHHLSLQEELILLLIHGILHLMGYDHETSRKDASFMKSKTQEIFGHIFPGRQPSGTSNF</sequence>
<comment type="cofactor">
    <cofactor evidence="7">
        <name>Zn(2+)</name>
        <dbReference type="ChEBI" id="CHEBI:29105"/>
    </cofactor>
    <text evidence="7">Binds 1 zinc ion.</text>
</comment>
<evidence type="ECO:0000256" key="6">
    <source>
        <dbReference type="ARBA" id="ARBA00022833"/>
    </source>
</evidence>
<dbReference type="GO" id="GO:0008270">
    <property type="term" value="F:zinc ion binding"/>
    <property type="evidence" value="ECO:0007669"/>
    <property type="project" value="UniProtKB-UniRule"/>
</dbReference>
<feature type="binding site" evidence="7">
    <location>
        <position position="112"/>
    </location>
    <ligand>
        <name>Zn(2+)</name>
        <dbReference type="ChEBI" id="CHEBI:29105"/>
        <note>catalytic</note>
    </ligand>
</feature>
<keyword evidence="8" id="KW-0645">Protease</keyword>
<evidence type="ECO:0000313" key="8">
    <source>
        <dbReference type="EMBL" id="CCQ91971.1"/>
    </source>
</evidence>
<dbReference type="AlphaFoldDB" id="M1Z392"/>
<keyword evidence="6 7" id="KW-0862">Zinc</keyword>
<keyword evidence="2 7" id="KW-0540">Nuclease</keyword>